<evidence type="ECO:0000256" key="1">
    <source>
        <dbReference type="SAM" id="MobiDB-lite"/>
    </source>
</evidence>
<sequence>KGFSGVETPLFDEMIVGQVIEEGGDAEKHVEDVTDDNVAQGDDTAAYGEVPTVSQEPSIPYPTLPIPPPQPPQDLPSTTQEDEPAEVQEVVDVVTTAKLITEVVTTASEIVTAASITISTAE</sequence>
<protein>
    <submittedName>
        <fullName evidence="2">Uncharacterized protein</fullName>
    </submittedName>
</protein>
<dbReference type="EMBL" id="BKCJ011247473">
    <property type="protein sequence ID" value="GFD09723.1"/>
    <property type="molecule type" value="Genomic_DNA"/>
</dbReference>
<name>A0A699TJ28_TANCI</name>
<feature type="non-terminal residue" evidence="2">
    <location>
        <position position="1"/>
    </location>
</feature>
<evidence type="ECO:0000313" key="2">
    <source>
        <dbReference type="EMBL" id="GFD09723.1"/>
    </source>
</evidence>
<feature type="non-terminal residue" evidence="2">
    <location>
        <position position="122"/>
    </location>
</feature>
<proteinExistence type="predicted"/>
<comment type="caution">
    <text evidence="2">The sequence shown here is derived from an EMBL/GenBank/DDBJ whole genome shotgun (WGS) entry which is preliminary data.</text>
</comment>
<feature type="region of interest" description="Disordered" evidence="1">
    <location>
        <begin position="34"/>
        <end position="87"/>
    </location>
</feature>
<organism evidence="2">
    <name type="scientific">Tanacetum cinerariifolium</name>
    <name type="common">Dalmatian daisy</name>
    <name type="synonym">Chrysanthemum cinerariifolium</name>
    <dbReference type="NCBI Taxonomy" id="118510"/>
    <lineage>
        <taxon>Eukaryota</taxon>
        <taxon>Viridiplantae</taxon>
        <taxon>Streptophyta</taxon>
        <taxon>Embryophyta</taxon>
        <taxon>Tracheophyta</taxon>
        <taxon>Spermatophyta</taxon>
        <taxon>Magnoliopsida</taxon>
        <taxon>eudicotyledons</taxon>
        <taxon>Gunneridae</taxon>
        <taxon>Pentapetalae</taxon>
        <taxon>asterids</taxon>
        <taxon>campanulids</taxon>
        <taxon>Asterales</taxon>
        <taxon>Asteraceae</taxon>
        <taxon>Asteroideae</taxon>
        <taxon>Anthemideae</taxon>
        <taxon>Anthemidinae</taxon>
        <taxon>Tanacetum</taxon>
    </lineage>
</organism>
<accession>A0A699TJ28</accession>
<reference evidence="2" key="1">
    <citation type="journal article" date="2019" name="Sci. Rep.">
        <title>Draft genome of Tanacetum cinerariifolium, the natural source of mosquito coil.</title>
        <authorList>
            <person name="Yamashiro T."/>
            <person name="Shiraishi A."/>
            <person name="Satake H."/>
            <person name="Nakayama K."/>
        </authorList>
    </citation>
    <scope>NUCLEOTIDE SEQUENCE</scope>
</reference>
<feature type="compositionally biased region" description="Pro residues" evidence="1">
    <location>
        <begin position="59"/>
        <end position="74"/>
    </location>
</feature>
<gene>
    <name evidence="2" type="ORF">Tci_881692</name>
</gene>
<dbReference type="AlphaFoldDB" id="A0A699TJ28"/>